<dbReference type="OrthoDB" id="408373at2759"/>
<keyword evidence="1" id="KW-0378">Hydrolase</keyword>
<keyword evidence="5" id="KW-1185">Reference proteome</keyword>
<name>A0A0C3C3X5_OIDMZ</name>
<dbReference type="Gene3D" id="3.40.50.1820">
    <property type="entry name" value="alpha/beta hydrolase"/>
    <property type="match status" value="1"/>
</dbReference>
<dbReference type="AlphaFoldDB" id="A0A0C3C3X5"/>
<gene>
    <name evidence="4" type="ORF">OIDMADRAFT_61511</name>
</gene>
<dbReference type="Proteomes" id="UP000054321">
    <property type="component" value="Unassembled WGS sequence"/>
</dbReference>
<dbReference type="PRINTS" id="PR00412">
    <property type="entry name" value="EPOXHYDRLASE"/>
</dbReference>
<dbReference type="SUPFAM" id="SSF53474">
    <property type="entry name" value="alpha/beta-Hydrolases"/>
    <property type="match status" value="1"/>
</dbReference>
<evidence type="ECO:0000313" key="5">
    <source>
        <dbReference type="Proteomes" id="UP000054321"/>
    </source>
</evidence>
<dbReference type="InterPro" id="IPR000073">
    <property type="entry name" value="AB_hydrolase_1"/>
</dbReference>
<dbReference type="InterPro" id="IPR000639">
    <property type="entry name" value="Epox_hydrolase-like"/>
</dbReference>
<dbReference type="PANTHER" id="PTHR43329">
    <property type="entry name" value="EPOXIDE HYDROLASE"/>
    <property type="match status" value="1"/>
</dbReference>
<accession>A0A0C3C3X5</accession>
<proteinExistence type="inferred from homology"/>
<dbReference type="STRING" id="913774.A0A0C3C3X5"/>
<reference evidence="5" key="2">
    <citation type="submission" date="2015-01" db="EMBL/GenBank/DDBJ databases">
        <title>Evolutionary Origins and Diversification of the Mycorrhizal Mutualists.</title>
        <authorList>
            <consortium name="DOE Joint Genome Institute"/>
            <consortium name="Mycorrhizal Genomics Consortium"/>
            <person name="Kohler A."/>
            <person name="Kuo A."/>
            <person name="Nagy L.G."/>
            <person name="Floudas D."/>
            <person name="Copeland A."/>
            <person name="Barry K.W."/>
            <person name="Cichocki N."/>
            <person name="Veneault-Fourrey C."/>
            <person name="LaButti K."/>
            <person name="Lindquist E.A."/>
            <person name="Lipzen A."/>
            <person name="Lundell T."/>
            <person name="Morin E."/>
            <person name="Murat C."/>
            <person name="Riley R."/>
            <person name="Ohm R."/>
            <person name="Sun H."/>
            <person name="Tunlid A."/>
            <person name="Henrissat B."/>
            <person name="Grigoriev I.V."/>
            <person name="Hibbett D.S."/>
            <person name="Martin F."/>
        </authorList>
    </citation>
    <scope>NUCLEOTIDE SEQUENCE [LARGE SCALE GENOMIC DNA]</scope>
    <source>
        <strain evidence="5">Zn</strain>
    </source>
</reference>
<evidence type="ECO:0000259" key="3">
    <source>
        <dbReference type="Pfam" id="PF00561"/>
    </source>
</evidence>
<sequence>MATKILPRDSRIRYLSARVNGQTYGYIRAEPTGTPHGTVFLLHGFPDLSFGWRYQIPLFMSLGLRVIAPDLMGYGLTSAPESPAFYTYKRAADDMADLARQLGCESIFLGGHDWGGLVVFRLAIRYPSLVTAMFTFATRFSPPSNEYVAYSSIPSMRYQLQFQGPEVEANIVGEESIRQALNAIYGGKGTDGLAAFDMTHGLYFESLQSLQRTIILSEDELDFYAAQYVKNGMHGPLNWYRTGELNFRDDKELGLTENFKFKMPMLFIRGNRDFALPKSLNDNMGQYFTSLRQYEVDGGHWAHWEQSEEVNKYVKEFFADKIDTTKICHLRA</sequence>
<protein>
    <recommendedName>
        <fullName evidence="3">AB hydrolase-1 domain-containing protein</fullName>
    </recommendedName>
</protein>
<evidence type="ECO:0000313" key="4">
    <source>
        <dbReference type="EMBL" id="KIM93583.1"/>
    </source>
</evidence>
<dbReference type="PRINTS" id="PR00111">
    <property type="entry name" value="ABHYDROLASE"/>
</dbReference>
<dbReference type="InterPro" id="IPR029058">
    <property type="entry name" value="AB_hydrolase_fold"/>
</dbReference>
<comment type="similarity">
    <text evidence="2">Belongs to the AB hydrolase superfamily. Epoxide hydrolase family.</text>
</comment>
<feature type="domain" description="AB hydrolase-1" evidence="3">
    <location>
        <begin position="38"/>
        <end position="148"/>
    </location>
</feature>
<dbReference type="Pfam" id="PF00561">
    <property type="entry name" value="Abhydrolase_1"/>
    <property type="match status" value="1"/>
</dbReference>
<reference evidence="4 5" key="1">
    <citation type="submission" date="2014-04" db="EMBL/GenBank/DDBJ databases">
        <authorList>
            <consortium name="DOE Joint Genome Institute"/>
            <person name="Kuo A."/>
            <person name="Martino E."/>
            <person name="Perotto S."/>
            <person name="Kohler A."/>
            <person name="Nagy L.G."/>
            <person name="Floudas D."/>
            <person name="Copeland A."/>
            <person name="Barry K.W."/>
            <person name="Cichocki N."/>
            <person name="Veneault-Fourrey C."/>
            <person name="LaButti K."/>
            <person name="Lindquist E.A."/>
            <person name="Lipzen A."/>
            <person name="Lundell T."/>
            <person name="Morin E."/>
            <person name="Murat C."/>
            <person name="Sun H."/>
            <person name="Tunlid A."/>
            <person name="Henrissat B."/>
            <person name="Grigoriev I.V."/>
            <person name="Hibbett D.S."/>
            <person name="Martin F."/>
            <person name="Nordberg H.P."/>
            <person name="Cantor M.N."/>
            <person name="Hua S.X."/>
        </authorList>
    </citation>
    <scope>NUCLEOTIDE SEQUENCE [LARGE SCALE GENOMIC DNA]</scope>
    <source>
        <strain evidence="4 5">Zn</strain>
    </source>
</reference>
<dbReference type="EMBL" id="KN832894">
    <property type="protein sequence ID" value="KIM93583.1"/>
    <property type="molecule type" value="Genomic_DNA"/>
</dbReference>
<evidence type="ECO:0000256" key="1">
    <source>
        <dbReference type="ARBA" id="ARBA00022801"/>
    </source>
</evidence>
<dbReference type="InParanoid" id="A0A0C3C3X5"/>
<evidence type="ECO:0000256" key="2">
    <source>
        <dbReference type="ARBA" id="ARBA00038334"/>
    </source>
</evidence>
<dbReference type="HOGENOM" id="CLU_020336_7_5_1"/>
<organism evidence="4 5">
    <name type="scientific">Oidiodendron maius (strain Zn)</name>
    <dbReference type="NCBI Taxonomy" id="913774"/>
    <lineage>
        <taxon>Eukaryota</taxon>
        <taxon>Fungi</taxon>
        <taxon>Dikarya</taxon>
        <taxon>Ascomycota</taxon>
        <taxon>Pezizomycotina</taxon>
        <taxon>Leotiomycetes</taxon>
        <taxon>Leotiomycetes incertae sedis</taxon>
        <taxon>Myxotrichaceae</taxon>
        <taxon>Oidiodendron</taxon>
    </lineage>
</organism>
<dbReference type="GO" id="GO:0016787">
    <property type="term" value="F:hydrolase activity"/>
    <property type="evidence" value="ECO:0007669"/>
    <property type="project" value="UniProtKB-KW"/>
</dbReference>